<accession>A0ACC2ZT30</accession>
<evidence type="ECO:0000313" key="2">
    <source>
        <dbReference type="Proteomes" id="UP001172386"/>
    </source>
</evidence>
<dbReference type="Proteomes" id="UP001172386">
    <property type="component" value="Unassembled WGS sequence"/>
</dbReference>
<protein>
    <submittedName>
        <fullName evidence="1">Uncharacterized protein</fullName>
    </submittedName>
</protein>
<evidence type="ECO:0000313" key="1">
    <source>
        <dbReference type="EMBL" id="KAJ9650807.1"/>
    </source>
</evidence>
<dbReference type="EMBL" id="JAPDRQ010000306">
    <property type="protein sequence ID" value="KAJ9650807.1"/>
    <property type="molecule type" value="Genomic_DNA"/>
</dbReference>
<proteinExistence type="predicted"/>
<keyword evidence="2" id="KW-1185">Reference proteome</keyword>
<sequence length="457" mass="51981">MSARQSLSRNAKSNAKPIQSLDLSDLEADDRLSTAPRDFYDDDISGLSDQELDRRKRKSSTKHKARGGKKQKLSKTAKTKTTKSKPPPPPEMSDSESEEEREEELRLFDERRKLNSIPQVKARLLPATLKLEVRSTPTTIHINLGDLFSKYLLPTQTQAVDPALDGRLLLGDDSSLDSFAKSQIPGQASYIKDIADMRLNHEYASFLELEPDLRNRIYRDILVSDNVVEFDPPRNLSRTAALLRTCRQVYNEARGILYGENAFHFGRNHKERASYFKEGSKEIGYKAERRFLEHIGPDNIACLRFLSIDFCDALPSSTPTLETAERRYTNDPILCHILKLIGTSGVVLDKFVVGFAGKAEVSLEDVNFIRALTSIKCHTLRKTCKFGHSKVAVNLWSKLEDFMQVPRAENIDISRRKQPRMKNARLTYGCAFCAFKKRRAWWLGNDHFGYDSAEDSD</sequence>
<gene>
    <name evidence="1" type="ORF">H2198_009894</name>
</gene>
<name>A0ACC2ZT30_9EURO</name>
<reference evidence="1" key="1">
    <citation type="submission" date="2022-10" db="EMBL/GenBank/DDBJ databases">
        <title>Culturing micro-colonial fungi from biological soil crusts in the Mojave desert and describing Neophaeococcomyces mojavensis, and introducing the new genera and species Taxawa tesnikishii.</title>
        <authorList>
            <person name="Kurbessoian T."/>
            <person name="Stajich J.E."/>
        </authorList>
    </citation>
    <scope>NUCLEOTIDE SEQUENCE</scope>
    <source>
        <strain evidence="1">JES_112</strain>
    </source>
</reference>
<comment type="caution">
    <text evidence="1">The sequence shown here is derived from an EMBL/GenBank/DDBJ whole genome shotgun (WGS) entry which is preliminary data.</text>
</comment>
<organism evidence="1 2">
    <name type="scientific">Neophaeococcomyces mojaviensis</name>
    <dbReference type="NCBI Taxonomy" id="3383035"/>
    <lineage>
        <taxon>Eukaryota</taxon>
        <taxon>Fungi</taxon>
        <taxon>Dikarya</taxon>
        <taxon>Ascomycota</taxon>
        <taxon>Pezizomycotina</taxon>
        <taxon>Eurotiomycetes</taxon>
        <taxon>Chaetothyriomycetidae</taxon>
        <taxon>Chaetothyriales</taxon>
        <taxon>Chaetothyriales incertae sedis</taxon>
        <taxon>Neophaeococcomyces</taxon>
    </lineage>
</organism>